<comment type="similarity">
    <text evidence="1">Belongs to the thioredoxin family.</text>
</comment>
<dbReference type="InterPro" id="IPR005746">
    <property type="entry name" value="Thioredoxin"/>
</dbReference>
<dbReference type="Proteomes" id="UP001153148">
    <property type="component" value="Unassembled WGS sequence"/>
</dbReference>
<name>A0ABN7NG09_TIMPD</name>
<dbReference type="SUPFAM" id="SSF52833">
    <property type="entry name" value="Thioredoxin-like"/>
    <property type="match status" value="1"/>
</dbReference>
<feature type="domain" description="Thioredoxin" evidence="3">
    <location>
        <begin position="61"/>
        <end position="174"/>
    </location>
</feature>
<gene>
    <name evidence="4" type="ORF">TPAB3V08_LOCUS1828</name>
</gene>
<dbReference type="NCBIfam" id="TIGR01068">
    <property type="entry name" value="thioredoxin"/>
    <property type="match status" value="1"/>
</dbReference>
<dbReference type="PANTHER" id="PTHR43601:SF3">
    <property type="entry name" value="THIOREDOXIN, MITOCHONDRIAL"/>
    <property type="match status" value="1"/>
</dbReference>
<dbReference type="CDD" id="cd02947">
    <property type="entry name" value="TRX_family"/>
    <property type="match status" value="1"/>
</dbReference>
<protein>
    <recommendedName>
        <fullName evidence="3">Thioredoxin domain-containing protein</fullName>
    </recommendedName>
</protein>
<dbReference type="PROSITE" id="PS51352">
    <property type="entry name" value="THIOREDOXIN_2"/>
    <property type="match status" value="1"/>
</dbReference>
<dbReference type="PANTHER" id="PTHR43601">
    <property type="entry name" value="THIOREDOXIN, MITOCHONDRIAL"/>
    <property type="match status" value="1"/>
</dbReference>
<dbReference type="InterPro" id="IPR036249">
    <property type="entry name" value="Thioredoxin-like_sf"/>
</dbReference>
<accession>A0ABN7NG09</accession>
<dbReference type="EMBL" id="CAJPIN010001760">
    <property type="protein sequence ID" value="CAG2054810.1"/>
    <property type="molecule type" value="Genomic_DNA"/>
</dbReference>
<reference evidence="4" key="1">
    <citation type="submission" date="2021-03" db="EMBL/GenBank/DDBJ databases">
        <authorList>
            <person name="Tran Van P."/>
        </authorList>
    </citation>
    <scope>NUCLEOTIDE SEQUENCE</scope>
</reference>
<keyword evidence="5" id="KW-1185">Reference proteome</keyword>
<dbReference type="Pfam" id="PF00085">
    <property type="entry name" value="Thioredoxin"/>
    <property type="match status" value="1"/>
</dbReference>
<dbReference type="InterPro" id="IPR013766">
    <property type="entry name" value="Thioredoxin_domain"/>
</dbReference>
<evidence type="ECO:0000313" key="4">
    <source>
        <dbReference type="EMBL" id="CAG2054810.1"/>
    </source>
</evidence>
<evidence type="ECO:0000259" key="3">
    <source>
        <dbReference type="PROSITE" id="PS51352"/>
    </source>
</evidence>
<comment type="caution">
    <text evidence="4">The sequence shown here is derived from an EMBL/GenBank/DDBJ whole genome shotgun (WGS) entry which is preliminary data.</text>
</comment>
<sequence length="182" mass="19977">MCTLPKGHHEETLCKDSRTRNISQIGAGSLLSRQVASFATRARINLKPMSFQPQPGATTYAPLPQLHSSFKVQDPKDFNERVKNSKVPVIVDFFATWCNPCRTLGPRLESVIAEKNGKILLAKVDIDENTDIALDYDVGSVPALIAIKDGKIQERLVGLQDTDKLRKFVDKVVASAATGTSK</sequence>
<keyword evidence="2" id="KW-1015">Disulfide bond</keyword>
<organism evidence="4 5">
    <name type="scientific">Timema podura</name>
    <name type="common">Walking stick</name>
    <dbReference type="NCBI Taxonomy" id="61482"/>
    <lineage>
        <taxon>Eukaryota</taxon>
        <taxon>Metazoa</taxon>
        <taxon>Ecdysozoa</taxon>
        <taxon>Arthropoda</taxon>
        <taxon>Hexapoda</taxon>
        <taxon>Insecta</taxon>
        <taxon>Pterygota</taxon>
        <taxon>Neoptera</taxon>
        <taxon>Polyneoptera</taxon>
        <taxon>Phasmatodea</taxon>
        <taxon>Timematodea</taxon>
        <taxon>Timematoidea</taxon>
        <taxon>Timematidae</taxon>
        <taxon>Timema</taxon>
    </lineage>
</organism>
<evidence type="ECO:0000313" key="5">
    <source>
        <dbReference type="Proteomes" id="UP001153148"/>
    </source>
</evidence>
<evidence type="ECO:0000256" key="1">
    <source>
        <dbReference type="ARBA" id="ARBA00008987"/>
    </source>
</evidence>
<evidence type="ECO:0000256" key="2">
    <source>
        <dbReference type="ARBA" id="ARBA00023157"/>
    </source>
</evidence>
<dbReference type="Gene3D" id="3.40.30.10">
    <property type="entry name" value="Glutaredoxin"/>
    <property type="match status" value="1"/>
</dbReference>
<proteinExistence type="inferred from homology"/>